<dbReference type="PRINTS" id="PR00133">
    <property type="entry name" value="GLHYDRLASE3"/>
</dbReference>
<dbReference type="InterPro" id="IPR036881">
    <property type="entry name" value="Glyco_hydro_3_C_sf"/>
</dbReference>
<evidence type="ECO:0000256" key="6">
    <source>
        <dbReference type="ARBA" id="ARBA00023295"/>
    </source>
</evidence>
<comment type="catalytic activity">
    <reaction evidence="1">
        <text>Hydrolysis of terminal, non-reducing beta-D-glucosyl residues with release of beta-D-glucose.</text>
        <dbReference type="EC" id="3.2.1.21"/>
    </reaction>
</comment>
<keyword evidence="4 7" id="KW-0732">Signal</keyword>
<evidence type="ECO:0000256" key="2">
    <source>
        <dbReference type="ARBA" id="ARBA00005336"/>
    </source>
</evidence>
<comment type="caution">
    <text evidence="9">The sequence shown here is derived from an EMBL/GenBank/DDBJ whole genome shotgun (WGS) entry which is preliminary data.</text>
</comment>
<dbReference type="Pfam" id="PF01915">
    <property type="entry name" value="Glyco_hydro_3_C"/>
    <property type="match status" value="1"/>
</dbReference>
<dbReference type="EC" id="3.2.1.21" evidence="3"/>
<dbReference type="FunFam" id="2.60.40.10:FF:000495">
    <property type="entry name" value="Periplasmic beta-glucosidase"/>
    <property type="match status" value="1"/>
</dbReference>
<dbReference type="GO" id="GO:0009251">
    <property type="term" value="P:glucan catabolic process"/>
    <property type="evidence" value="ECO:0007669"/>
    <property type="project" value="TreeGrafter"/>
</dbReference>
<dbReference type="Gene3D" id="3.40.50.1700">
    <property type="entry name" value="Glycoside hydrolase family 3 C-terminal domain"/>
    <property type="match status" value="1"/>
</dbReference>
<dbReference type="SMART" id="SM01217">
    <property type="entry name" value="Fn3_like"/>
    <property type="match status" value="1"/>
</dbReference>
<dbReference type="SUPFAM" id="SSF52279">
    <property type="entry name" value="Beta-D-glucan exohydrolase, C-terminal domain"/>
    <property type="match status" value="1"/>
</dbReference>
<dbReference type="InterPro" id="IPR036962">
    <property type="entry name" value="Glyco_hydro_3_N_sf"/>
</dbReference>
<dbReference type="Gene3D" id="3.20.20.300">
    <property type="entry name" value="Glycoside hydrolase, family 3, N-terminal domain"/>
    <property type="match status" value="1"/>
</dbReference>
<dbReference type="GO" id="GO:0008422">
    <property type="term" value="F:beta-glucosidase activity"/>
    <property type="evidence" value="ECO:0007669"/>
    <property type="project" value="UniProtKB-EC"/>
</dbReference>
<gene>
    <name evidence="9" type="ORF">DW026_08965</name>
</gene>
<dbReference type="RefSeq" id="WP_118416468.1">
    <property type="nucleotide sequence ID" value="NZ_QROP01000020.1"/>
</dbReference>
<dbReference type="InterPro" id="IPR017853">
    <property type="entry name" value="GH"/>
</dbReference>
<dbReference type="Gene3D" id="2.60.40.10">
    <property type="entry name" value="Immunoglobulins"/>
    <property type="match status" value="1"/>
</dbReference>
<evidence type="ECO:0000256" key="3">
    <source>
        <dbReference type="ARBA" id="ARBA00012744"/>
    </source>
</evidence>
<dbReference type="InterPro" id="IPR026891">
    <property type="entry name" value="Fn3-like"/>
</dbReference>
<dbReference type="AlphaFoldDB" id="A0AA92VB33"/>
<dbReference type="InterPro" id="IPR051915">
    <property type="entry name" value="Cellulose_Degrad_GH3"/>
</dbReference>
<feature type="chain" id="PRO_5041653595" description="beta-glucosidase" evidence="7">
    <location>
        <begin position="20"/>
        <end position="772"/>
    </location>
</feature>
<evidence type="ECO:0000313" key="9">
    <source>
        <dbReference type="EMBL" id="RHL37422.1"/>
    </source>
</evidence>
<dbReference type="InterPro" id="IPR002772">
    <property type="entry name" value="Glyco_hydro_3_C"/>
</dbReference>
<dbReference type="PANTHER" id="PTHR30620">
    <property type="entry name" value="PERIPLASMIC BETA-GLUCOSIDASE-RELATED"/>
    <property type="match status" value="1"/>
</dbReference>
<evidence type="ECO:0000313" key="10">
    <source>
        <dbReference type="Proteomes" id="UP000283672"/>
    </source>
</evidence>
<dbReference type="Proteomes" id="UP000283672">
    <property type="component" value="Unassembled WGS sequence"/>
</dbReference>
<dbReference type="InterPro" id="IPR001764">
    <property type="entry name" value="Glyco_hydro_3_N"/>
</dbReference>
<name>A0AA92VB33_9BACT</name>
<dbReference type="FunFam" id="3.20.20.300:FF:000007">
    <property type="entry name" value="Lysosomal beta glucosidase"/>
    <property type="match status" value="1"/>
</dbReference>
<protein>
    <recommendedName>
        <fullName evidence="3">beta-glucosidase</fullName>
        <ecNumber evidence="3">3.2.1.21</ecNumber>
    </recommendedName>
</protein>
<feature type="domain" description="Fibronectin type III-like" evidence="8">
    <location>
        <begin position="687"/>
        <end position="756"/>
    </location>
</feature>
<dbReference type="EMBL" id="QROP01000020">
    <property type="protein sequence ID" value="RHL37422.1"/>
    <property type="molecule type" value="Genomic_DNA"/>
</dbReference>
<evidence type="ECO:0000256" key="1">
    <source>
        <dbReference type="ARBA" id="ARBA00000448"/>
    </source>
</evidence>
<accession>A0AA92VB33</accession>
<feature type="signal peptide" evidence="7">
    <location>
        <begin position="1"/>
        <end position="19"/>
    </location>
</feature>
<dbReference type="Pfam" id="PF00933">
    <property type="entry name" value="Glyco_hydro_3"/>
    <property type="match status" value="1"/>
</dbReference>
<evidence type="ECO:0000256" key="5">
    <source>
        <dbReference type="ARBA" id="ARBA00022801"/>
    </source>
</evidence>
<keyword evidence="6" id="KW-0326">Glycosidase</keyword>
<dbReference type="InterPro" id="IPR013783">
    <property type="entry name" value="Ig-like_fold"/>
</dbReference>
<evidence type="ECO:0000259" key="8">
    <source>
        <dbReference type="SMART" id="SM01217"/>
    </source>
</evidence>
<evidence type="ECO:0000256" key="4">
    <source>
        <dbReference type="ARBA" id="ARBA00022729"/>
    </source>
</evidence>
<dbReference type="Pfam" id="PF14310">
    <property type="entry name" value="Fn3-like"/>
    <property type="match status" value="1"/>
</dbReference>
<dbReference type="SUPFAM" id="SSF51445">
    <property type="entry name" value="(Trans)glycosidases"/>
    <property type="match status" value="1"/>
</dbReference>
<dbReference type="PANTHER" id="PTHR30620:SF16">
    <property type="entry name" value="LYSOSOMAL BETA GLUCOSIDASE"/>
    <property type="match status" value="1"/>
</dbReference>
<evidence type="ECO:0000256" key="7">
    <source>
        <dbReference type="SAM" id="SignalP"/>
    </source>
</evidence>
<comment type="similarity">
    <text evidence="2">Belongs to the glycosyl hydrolase 3 family.</text>
</comment>
<keyword evidence="5" id="KW-0378">Hydrolase</keyword>
<proteinExistence type="inferred from homology"/>
<organism evidence="9 10">
    <name type="scientific">Segatella copri</name>
    <dbReference type="NCBI Taxonomy" id="165179"/>
    <lineage>
        <taxon>Bacteria</taxon>
        <taxon>Pseudomonadati</taxon>
        <taxon>Bacteroidota</taxon>
        <taxon>Bacteroidia</taxon>
        <taxon>Bacteroidales</taxon>
        <taxon>Prevotellaceae</taxon>
        <taxon>Segatella</taxon>
    </lineage>
</organism>
<sequence length="772" mass="86150">MKKILLSISMLALAYTASANVPVIKSDPKIEAQVEQTLKKLTLEEKIGQMMELVTDLFGANDKNGVFYIDEHKTDSILSRYKIGSILNAPNTCAPTAKQWEKYIAQIQKISMKRIGIPCVFGLDQNHGSTYTQGGTLFPQNINVAASFNREIARRSAEATAYETRAVSVPWTYSPTVDLGRDARWPRIWENFGEDCYLSSEMGKAMVYGFQGEDPNNIDQYHIATSMKHFMGYGVPWTGKDRTPAYISPADLREKHFAPFLAGLQAGALTVMVNSASVNGMPMHANKDILTGWLKEETGWDGVLITDWADINNLYTREMVAKDKKDALRIAINAGIDMIMEPYSCDACGYLVELVKEGKIPMSRIDDACRRVLRMKYRLDLFKNPTQKLKNYPKFGGEEFAKLALEGATESMVLLKNEGNILPLQHGKKILLTGPNANQMRCLDGGWSYTWQGHRADEFAGKYNTIYEAICNEYGKENVILNQGVTYNEKGKYWEENEPQIQGAVAAAKDADVIVACIGENSYTETPGNLTDLWLSENQRNLVKALAQTGKPVILVLNEGRPRLIADIEPLAQGIINILIPGNMGGDALANLVSGKSNFSGKMPYTYPKEINSLANYDFKKSEEVGTMEGAYDYNAKITQQWGFGYGLSYTTYKYSNLKVSQSDFRHGDIIKVSVDVKNTGKVAGKESVLLFSSDLIASMVPDGRRLRAFNKVELQPGETKTMTFELKADDLAFVGWNGKWRLEEGDFKLMIADQSADIHCTDTYQWPTANR</sequence>
<reference evidence="9 10" key="1">
    <citation type="submission" date="2018-08" db="EMBL/GenBank/DDBJ databases">
        <title>A genome reference for cultivated species of the human gut microbiota.</title>
        <authorList>
            <person name="Zou Y."/>
            <person name="Xue W."/>
            <person name="Luo G."/>
        </authorList>
    </citation>
    <scope>NUCLEOTIDE SEQUENCE [LARGE SCALE GENOMIC DNA]</scope>
    <source>
        <strain evidence="9 10">AF38-11</strain>
    </source>
</reference>